<gene>
    <name evidence="7" type="ORF">Vretifemale_10846</name>
    <name evidence="8" type="ORF">Vretimale_1450</name>
</gene>
<feature type="compositionally biased region" description="Low complexity" evidence="5">
    <location>
        <begin position="397"/>
        <end position="410"/>
    </location>
</feature>
<dbReference type="Gene3D" id="4.10.1100.10">
    <property type="entry name" value="Transcription factor, SBP-box domain"/>
    <property type="match status" value="1"/>
</dbReference>
<proteinExistence type="predicted"/>
<name>A0A8J4CFA7_9CHLO</name>
<dbReference type="EMBL" id="BNCQ01000002">
    <property type="protein sequence ID" value="GIL95420.1"/>
    <property type="molecule type" value="Genomic_DNA"/>
</dbReference>
<feature type="region of interest" description="Disordered" evidence="5">
    <location>
        <begin position="1957"/>
        <end position="2018"/>
    </location>
</feature>
<dbReference type="SUPFAM" id="SSF103612">
    <property type="entry name" value="SBT domain"/>
    <property type="match status" value="1"/>
</dbReference>
<feature type="compositionally biased region" description="Gly residues" evidence="5">
    <location>
        <begin position="1963"/>
        <end position="1989"/>
    </location>
</feature>
<keyword evidence="4" id="KW-0175">Coiled coil</keyword>
<feature type="region of interest" description="Disordered" evidence="5">
    <location>
        <begin position="1120"/>
        <end position="1143"/>
    </location>
</feature>
<feature type="compositionally biased region" description="Polar residues" evidence="5">
    <location>
        <begin position="412"/>
        <end position="422"/>
    </location>
</feature>
<dbReference type="GO" id="GO:0008270">
    <property type="term" value="F:zinc ion binding"/>
    <property type="evidence" value="ECO:0007669"/>
    <property type="project" value="UniProtKB-KW"/>
</dbReference>
<feature type="domain" description="SBP-type" evidence="6">
    <location>
        <begin position="91"/>
        <end position="168"/>
    </location>
</feature>
<feature type="coiled-coil region" evidence="4">
    <location>
        <begin position="1165"/>
        <end position="1193"/>
    </location>
</feature>
<feature type="region of interest" description="Disordered" evidence="5">
    <location>
        <begin position="557"/>
        <end position="593"/>
    </location>
</feature>
<dbReference type="EMBL" id="BNCP01000022">
    <property type="protein sequence ID" value="GIL81868.1"/>
    <property type="molecule type" value="Genomic_DNA"/>
</dbReference>
<dbReference type="PROSITE" id="PS51141">
    <property type="entry name" value="ZF_SBP"/>
    <property type="match status" value="1"/>
</dbReference>
<feature type="region of interest" description="Disordered" evidence="5">
    <location>
        <begin position="164"/>
        <end position="220"/>
    </location>
</feature>
<feature type="region of interest" description="Disordered" evidence="5">
    <location>
        <begin position="772"/>
        <end position="876"/>
    </location>
</feature>
<feature type="compositionally biased region" description="Acidic residues" evidence="5">
    <location>
        <begin position="14"/>
        <end position="25"/>
    </location>
</feature>
<evidence type="ECO:0000313" key="7">
    <source>
        <dbReference type="EMBL" id="GIL81868.1"/>
    </source>
</evidence>
<evidence type="ECO:0000256" key="3">
    <source>
        <dbReference type="ARBA" id="ARBA00022833"/>
    </source>
</evidence>
<feature type="compositionally biased region" description="Polar residues" evidence="5">
    <location>
        <begin position="955"/>
        <end position="969"/>
    </location>
</feature>
<feature type="region of interest" description="Disordered" evidence="5">
    <location>
        <begin position="502"/>
        <end position="523"/>
    </location>
</feature>
<feature type="compositionally biased region" description="Pro residues" evidence="5">
    <location>
        <begin position="2000"/>
        <end position="2010"/>
    </location>
</feature>
<dbReference type="GO" id="GO:0005634">
    <property type="term" value="C:nucleus"/>
    <property type="evidence" value="ECO:0007669"/>
    <property type="project" value="InterPro"/>
</dbReference>
<feature type="compositionally biased region" description="Basic residues" evidence="5">
    <location>
        <begin position="1"/>
        <end position="10"/>
    </location>
</feature>
<protein>
    <recommendedName>
        <fullName evidence="6">SBP-type domain-containing protein</fullName>
    </recommendedName>
</protein>
<dbReference type="PANTHER" id="PTHR31251:SF169">
    <property type="entry name" value="SQUAMOSA PROMOTER-BINDING-LIKE PROTEIN 8"/>
    <property type="match status" value="1"/>
</dbReference>
<evidence type="ECO:0000256" key="2">
    <source>
        <dbReference type="ARBA" id="ARBA00022771"/>
    </source>
</evidence>
<sequence length="2144" mass="218117">MPTTSRARHRSVSEQEEAEEAWDPADWEWQPISMHARKKARSTPNVATSGEPPVDAVVKIEPTTKLITKIAEPKLSNLPVYDTLKKMESKPDVCVVEGCGASIVGLKRYFTRLRICEAHLAALAIVVDGTISRFCQQCGRFQPLKDFTGKKRSCTERLEKVNARHREKAQLKSLPRRPDPKPQWQDVPPAWGDAAVGGSPPPPPPMPTNGPMKKSASSELPIGRQASGVPVAVAAATVPSDVSDGTPPGIDSVTSYGGGISVALSSVPTLPVPASNLTPVAAAAGVSEPMCLEAGVSLLVGRASGGQDLGAGVGAVNAVTSFISGPGYPDVLQSTDIDIASAGDDVQPFVPLTRVVSTGGPGIVWYSTRRSSPPAPPPKSTSTAAAAIEHSDLARVSSLSSSGSQLPPSSAARATTTQNESQGKAAAAAAAAGPTAGPISCREVFWNRVTSAMLLAPKHGDAGDSEATTVTAPPPPGDVSRALGAASWELFHPVPVRFLAEEQQAQQQPGTSSRSAPSATISGNASGAVSAAALCVTDSPLQAPAVCPEQLTCPPHGAAPPADETGAQHRGGGGSGACSNSGSWTSSGAGQLDGSAATSAAAVMASLAVPPAVPSSSGSYNSAIGAAATAAATAAAAPSSPASTSNEGASGVCDGSGAAAATAGCGRDTVQQASSRQPAVNPTEDIAACVHGIMDGLGPMMARVQRLAEAPASSNHAVASAGSLEGTSEIFSERVKSRLHGLRAPSGGRGGDGGLKAVVETSREVFQKAAELASRFSKSLPPPPPPQHQQPSLRVNGSLPLPLPQQLPQSQQQQLELPPRRSKELPLPQHPQQQQQQYLSHPPQGGNTSASRAPELHSAGPLPLPLPLPLPHAHAQEPIQDNGMSVRTYPTHTAVATAAQLPLPSPQLQLTYPRMEAQTHLHVPQQQPLQMNGAHPPLPYPLLQPMPKRQPPLHHSSSGFQQQASQPPNQMLHPSYSSRPPVVLAAPVSQPAANGVYTRAMSAKSVFIRHPPYTVNVSYNYTHHPSMLHPSAYGVYEPSHDVPPYVTPAAGHSHGYQSGAPYIATQPQLRVGGGGGAAGFVPAPIGSGYDAVVVHGSEPAGGNEGGGGTWGVYNSPLPPSAVAGPQQHATGPAVAEGDYDEDDDGMLDLLLQEMVEDAGPCSDPLSNQQELLQEQQRQQQQEYERQQLEEQQRNAAVAFALQQGVAVHRQAIASVPYTYSAFGGSGGGAAAGSAWPLAGPPTAAAAAATAAPVFEMDRISIKAMNMQPGELPPNLRNGMGRWLQTARAEVMQATLRQGCLQLVVDVQRSSSAASSGPLSALLVPDDDPEQAAADVFRFMGQRLRDTFVQVGDKVLQIHVGEDPRVTSWEQAAEDGGLLGAKMPLLERCSAGAVCAGSEATLELYGRNLCQPRFKAFARARGHDLTAALLEATDADPKREAELRIGGGTAAAEITTGAVTDGSGYGGTGSDGCGRSRRVLVRVPDGTMGIMVVEVGVGHLLGGWWPVLILPPACDAAAAELRNLLSHTGGGEVGVDNPQAPSGHQEEAQQSLDRRLIIDLGQVLEAFAAAKAAAAAAAALAAAASADSASPTANRPDLAAGGAASPAGGGSASPDSPSSIGGGTTTTATATSQACAWSYTDASESLASTAVGSSRLSSRLSSHAALQTEAAMPRAAATAGAPAGMSPSFAVAGSAATVIGATVSQTAAGTAAVAGSRITEVAVPRRGEAAAAAEMAAAAGRAAMRVEITLGATAAAPPPPPSTTVVRQALAKAAQLLLFTVARGCPQLTSLLLDAAALLATCAPQPQPPSSAAAAAGAASAGSRTTAATATATAPLQQRLAAAGLDPQELLPLAVLSCSTATVDCLSSFSLRVLESPLRFDLPQGPAGMSLLHLAAVLDDGGVMAKHLITTQPWAAWSWLCLGWTPPLPAGSGTSTRCPGEALTMGSEHRVVAIQTHQLQDQSNGGGRDVGPADGGNPFGAAGNGSGSGEGADSNEESAVSPPPQPAPQRPPTQLTPGSLSLLLGLKEPLDCAVSQLVLRDDDLVAVGEEVRAPLSDVKVAGEEAGTGQGEVSSSTAVVSEPPAAVGPASAVVVAAGGGEEPGHRADVEDGGLAAAIMELVESWGALSGALMEALCERLEAQRLQ</sequence>
<feature type="region of interest" description="Disordered" evidence="5">
    <location>
        <begin position="1529"/>
        <end position="1549"/>
    </location>
</feature>
<feature type="region of interest" description="Disordered" evidence="5">
    <location>
        <begin position="944"/>
        <end position="978"/>
    </location>
</feature>
<feature type="compositionally biased region" description="Pro residues" evidence="5">
    <location>
        <begin position="199"/>
        <end position="208"/>
    </location>
</feature>
<keyword evidence="2" id="KW-0863">Zinc-finger</keyword>
<feature type="compositionally biased region" description="Polar residues" evidence="5">
    <location>
        <begin position="503"/>
        <end position="521"/>
    </location>
</feature>
<evidence type="ECO:0000313" key="9">
    <source>
        <dbReference type="Proteomes" id="UP000747110"/>
    </source>
</evidence>
<evidence type="ECO:0000256" key="5">
    <source>
        <dbReference type="SAM" id="MobiDB-lite"/>
    </source>
</evidence>
<evidence type="ECO:0000256" key="1">
    <source>
        <dbReference type="ARBA" id="ARBA00022723"/>
    </source>
</evidence>
<dbReference type="OrthoDB" id="546121at2759"/>
<evidence type="ECO:0000259" key="6">
    <source>
        <dbReference type="PROSITE" id="PS51141"/>
    </source>
</evidence>
<dbReference type="Pfam" id="PF03110">
    <property type="entry name" value="SBP"/>
    <property type="match status" value="1"/>
</dbReference>
<keyword evidence="3" id="KW-0862">Zinc</keyword>
<feature type="region of interest" description="Disordered" evidence="5">
    <location>
        <begin position="1"/>
        <end position="25"/>
    </location>
</feature>
<keyword evidence="1" id="KW-0479">Metal-binding</keyword>
<comment type="caution">
    <text evidence="7">The sequence shown here is derived from an EMBL/GenBank/DDBJ whole genome shotgun (WGS) entry which is preliminary data.</text>
</comment>
<feature type="region of interest" description="Disordered" evidence="5">
    <location>
        <begin position="397"/>
        <end position="433"/>
    </location>
</feature>
<evidence type="ECO:0000313" key="8">
    <source>
        <dbReference type="EMBL" id="GIL95420.1"/>
    </source>
</evidence>
<organism evidence="7 9">
    <name type="scientific">Volvox reticuliferus</name>
    <dbReference type="NCBI Taxonomy" id="1737510"/>
    <lineage>
        <taxon>Eukaryota</taxon>
        <taxon>Viridiplantae</taxon>
        <taxon>Chlorophyta</taxon>
        <taxon>core chlorophytes</taxon>
        <taxon>Chlorophyceae</taxon>
        <taxon>CS clade</taxon>
        <taxon>Chlamydomonadales</taxon>
        <taxon>Volvocaceae</taxon>
        <taxon>Volvox</taxon>
    </lineage>
</organism>
<dbReference type="GO" id="GO:0003677">
    <property type="term" value="F:DNA binding"/>
    <property type="evidence" value="ECO:0007669"/>
    <property type="project" value="InterPro"/>
</dbReference>
<dbReference type="InterPro" id="IPR044817">
    <property type="entry name" value="SBP-like"/>
</dbReference>
<dbReference type="InterPro" id="IPR036893">
    <property type="entry name" value="SBP_sf"/>
</dbReference>
<dbReference type="InterPro" id="IPR004333">
    <property type="entry name" value="SBP_dom"/>
</dbReference>
<keyword evidence="9" id="KW-1185">Reference proteome</keyword>
<feature type="compositionally biased region" description="Low complexity" evidence="5">
    <location>
        <begin position="804"/>
        <end position="817"/>
    </location>
</feature>
<evidence type="ECO:0000256" key="4">
    <source>
        <dbReference type="SAM" id="Coils"/>
    </source>
</evidence>
<reference evidence="7" key="1">
    <citation type="journal article" date="2021" name="Proc. Natl. Acad. Sci. U.S.A.">
        <title>Three genomes in the algal genus Volvox reveal the fate of a haploid sex-determining region after a transition to homothallism.</title>
        <authorList>
            <person name="Yamamoto K."/>
            <person name="Hamaji T."/>
            <person name="Kawai-Toyooka H."/>
            <person name="Matsuzaki R."/>
            <person name="Takahashi F."/>
            <person name="Nishimura Y."/>
            <person name="Kawachi M."/>
            <person name="Noguchi H."/>
            <person name="Minakuchi Y."/>
            <person name="Umen J.G."/>
            <person name="Toyoda A."/>
            <person name="Nozaki H."/>
        </authorList>
    </citation>
    <scope>NUCLEOTIDE SEQUENCE</scope>
    <source>
        <strain evidence="8">NIES-3785</strain>
        <strain evidence="7">NIES-3786</strain>
    </source>
</reference>
<feature type="compositionally biased region" description="Basic and acidic residues" evidence="5">
    <location>
        <begin position="164"/>
        <end position="180"/>
    </location>
</feature>
<feature type="region of interest" description="Disordered" evidence="5">
    <location>
        <begin position="1586"/>
        <end position="1626"/>
    </location>
</feature>
<dbReference type="Proteomes" id="UP000722791">
    <property type="component" value="Unassembled WGS sequence"/>
</dbReference>
<dbReference type="Proteomes" id="UP000747110">
    <property type="component" value="Unassembled WGS sequence"/>
</dbReference>
<dbReference type="PANTHER" id="PTHR31251">
    <property type="entry name" value="SQUAMOSA PROMOTER-BINDING-LIKE PROTEIN 4"/>
    <property type="match status" value="1"/>
</dbReference>
<accession>A0A8J4CFA7</accession>
<feature type="compositionally biased region" description="Low complexity" evidence="5">
    <location>
        <begin position="825"/>
        <end position="844"/>
    </location>
</feature>